<dbReference type="RefSeq" id="WP_085701136.1">
    <property type="nucleotide sequence ID" value="NZ_SSBS01000009.1"/>
</dbReference>
<reference evidence="1 2" key="1">
    <citation type="submission" date="2019-04" db="EMBL/GenBank/DDBJ databases">
        <title>Draft genome sequence of Pseudomonas sp. M7D1 isolated from rhizosphere of plant the flowery desert.</title>
        <authorList>
            <person name="Poblete-Morales M."/>
            <person name="Plaza N."/>
            <person name="Corsini G."/>
            <person name="Silva E."/>
        </authorList>
    </citation>
    <scope>NUCLEOTIDE SEQUENCE [LARGE SCALE GENOMIC DNA]</scope>
    <source>
        <strain evidence="1 2">M7D1</strain>
    </source>
</reference>
<proteinExistence type="predicted"/>
<comment type="caution">
    <text evidence="1">The sequence shown here is derived from an EMBL/GenBank/DDBJ whole genome shotgun (WGS) entry which is preliminary data.</text>
</comment>
<dbReference type="Pfam" id="PF11112">
    <property type="entry name" value="PyocinActivator"/>
    <property type="match status" value="1"/>
</dbReference>
<dbReference type="GO" id="GO:0006355">
    <property type="term" value="P:regulation of DNA-templated transcription"/>
    <property type="evidence" value="ECO:0007669"/>
    <property type="project" value="InterPro"/>
</dbReference>
<dbReference type="EMBL" id="SSBS01000009">
    <property type="protein sequence ID" value="THF26539.1"/>
    <property type="molecule type" value="Genomic_DNA"/>
</dbReference>
<evidence type="ECO:0000313" key="1">
    <source>
        <dbReference type="EMBL" id="THF26539.1"/>
    </source>
</evidence>
<dbReference type="InterPro" id="IPR020518">
    <property type="entry name" value="Tscrpt_reg_PrtN"/>
</dbReference>
<sequence>MNNANQTPLRLLPAPDNCTVDMLYRLFGDVLIPLEKLRVHYFKNLNEKTFTEAINSRRIQIPVTTIDESGKALRYAHIKHVAALIDIRAYKADEEMQRPLDDKPDA</sequence>
<name>A0AAQ2D6X8_9PSED</name>
<accession>A0AAQ2D6X8</accession>
<gene>
    <name evidence="1" type="ORF">E5170_27410</name>
</gene>
<dbReference type="Proteomes" id="UP000310574">
    <property type="component" value="Unassembled WGS sequence"/>
</dbReference>
<evidence type="ECO:0000313" key="2">
    <source>
        <dbReference type="Proteomes" id="UP000310574"/>
    </source>
</evidence>
<dbReference type="AlphaFoldDB" id="A0AAQ2D6X8"/>
<protein>
    <submittedName>
        <fullName evidence="1">Transcriptional regulator</fullName>
    </submittedName>
</protein>
<organism evidence="1 2">
    <name type="scientific">Pseudomonas atacamensis</name>
    <dbReference type="NCBI Taxonomy" id="2565368"/>
    <lineage>
        <taxon>Bacteria</taxon>
        <taxon>Pseudomonadati</taxon>
        <taxon>Pseudomonadota</taxon>
        <taxon>Gammaproteobacteria</taxon>
        <taxon>Pseudomonadales</taxon>
        <taxon>Pseudomonadaceae</taxon>
        <taxon>Pseudomonas</taxon>
    </lineage>
</organism>